<dbReference type="EMBL" id="AFQF01000719">
    <property type="protein sequence ID" value="EGU87125.1"/>
    <property type="molecule type" value="Genomic_DNA"/>
</dbReference>
<organism evidence="1">
    <name type="scientific">Fusarium oxysporum (strain Fo5176)</name>
    <name type="common">Fusarium vascular wilt</name>
    <dbReference type="NCBI Taxonomy" id="660025"/>
    <lineage>
        <taxon>Eukaryota</taxon>
        <taxon>Fungi</taxon>
        <taxon>Dikarya</taxon>
        <taxon>Ascomycota</taxon>
        <taxon>Pezizomycotina</taxon>
        <taxon>Sordariomycetes</taxon>
        <taxon>Hypocreomycetidae</taxon>
        <taxon>Hypocreales</taxon>
        <taxon>Nectriaceae</taxon>
        <taxon>Fusarium</taxon>
        <taxon>Fusarium oxysporum species complex</taxon>
    </lineage>
</organism>
<accession>F9F7I9</accession>
<proteinExistence type="predicted"/>
<gene>
    <name evidence="1" type="ORF">FOXB_02364</name>
</gene>
<evidence type="ECO:0000313" key="1">
    <source>
        <dbReference type="EMBL" id="EGU87125.1"/>
    </source>
</evidence>
<comment type="caution">
    <text evidence="1">The sequence shown here is derived from an EMBL/GenBank/DDBJ whole genome shotgun (WGS) entry which is preliminary data.</text>
</comment>
<name>F9F7I9_FUSOF</name>
<feature type="non-terminal residue" evidence="1">
    <location>
        <position position="1"/>
    </location>
</feature>
<protein>
    <submittedName>
        <fullName evidence="1">Uncharacterized protein</fullName>
    </submittedName>
</protein>
<reference evidence="1" key="1">
    <citation type="journal article" date="2012" name="Mol. Plant Microbe Interact.">
        <title>A highly conserved effector in Fusarium oxysporum is required for full virulence on Arabidopsis.</title>
        <authorList>
            <person name="Thatcher L.F."/>
            <person name="Gardiner D.M."/>
            <person name="Kazan K."/>
            <person name="Manners J."/>
        </authorList>
    </citation>
    <scope>NUCLEOTIDE SEQUENCE [LARGE SCALE GENOMIC DNA]</scope>
    <source>
        <strain evidence="1">Fo5176</strain>
    </source>
</reference>
<sequence length="8" mass="981">NNQSDQLY</sequence>